<dbReference type="EMBL" id="FSQX01000001">
    <property type="protein sequence ID" value="SIN61311.1"/>
    <property type="molecule type" value="Genomic_DNA"/>
</dbReference>
<accession>A0A0D7UTH5</accession>
<dbReference type="Proteomes" id="UP000185024">
    <property type="component" value="Unassembled WGS sequence"/>
</dbReference>
<dbReference type="GO" id="GO:0051410">
    <property type="term" value="P:detoxification of nitrogen compound"/>
    <property type="evidence" value="ECO:0007669"/>
    <property type="project" value="TreeGrafter"/>
</dbReference>
<dbReference type="InterPro" id="IPR036526">
    <property type="entry name" value="C-N_Hydrolase_sf"/>
</dbReference>
<dbReference type="PATRIC" id="fig|29570.3.peg.3014"/>
<dbReference type="PROSITE" id="PS00921">
    <property type="entry name" value="NITRIL_CHT_2"/>
    <property type="match status" value="1"/>
</dbReference>
<evidence type="ECO:0000256" key="1">
    <source>
        <dbReference type="ARBA" id="ARBA00008129"/>
    </source>
</evidence>
<dbReference type="PANTHER" id="PTHR46044:SF1">
    <property type="entry name" value="CN HYDROLASE DOMAIN-CONTAINING PROTEIN"/>
    <property type="match status" value="1"/>
</dbReference>
<dbReference type="GeneID" id="97278455"/>
<dbReference type="Pfam" id="PF00795">
    <property type="entry name" value="CN_hydrolase"/>
    <property type="match status" value="1"/>
</dbReference>
<sequence>MKDKLKAAVVQDSSIPFDAEKTARKACRLIEEAASNGAELVVFPEAFLGTYPKGLTFDSPVGKRHPEGRRDYLKYYDGAVEIDGAEIDDIVSTARENNIFVVMGIIEKGGSTLYCTVVFIDPESGVVGKRRKLMPTGSERLVWGFGDGSTLDVVESDLGAIGAVICWENYMPSLRAAMYGQGVEIYCAPTADDRDTWVSTMQHIAMEGRCFVLSSCQFLKRGDFEEDYRCTLSDNPEEVLMRGGSMVVGPLGEIISGPVYNENTIIYADIDRDTLVKSKLDFDPVGHYSRPDVLSVHVDKEEKKAVHY</sequence>
<comment type="similarity">
    <text evidence="1">Belongs to the carbon-nitrogen hydrolase superfamily. Nitrilase family.</text>
</comment>
<organism evidence="2 3">
    <name type="scientific">Vreelandella aquamarina</name>
    <dbReference type="NCBI Taxonomy" id="77097"/>
    <lineage>
        <taxon>Bacteria</taxon>
        <taxon>Pseudomonadati</taxon>
        <taxon>Pseudomonadota</taxon>
        <taxon>Gammaproteobacteria</taxon>
        <taxon>Oceanospirillales</taxon>
        <taxon>Halomonadaceae</taxon>
        <taxon>Vreelandella</taxon>
    </lineage>
</organism>
<dbReference type="GO" id="GO:0018822">
    <property type="term" value="F:nitrile hydratase activity"/>
    <property type="evidence" value="ECO:0007669"/>
    <property type="project" value="TreeGrafter"/>
</dbReference>
<dbReference type="InterPro" id="IPR044149">
    <property type="entry name" value="Nitrilases_CHs"/>
</dbReference>
<protein>
    <submittedName>
        <fullName evidence="2">Nitrilase</fullName>
    </submittedName>
</protein>
<dbReference type="PANTHER" id="PTHR46044">
    <property type="entry name" value="NITRILASE"/>
    <property type="match status" value="1"/>
</dbReference>
<proteinExistence type="inferred from homology"/>
<dbReference type="PROSITE" id="PS50263">
    <property type="entry name" value="CN_HYDROLASE"/>
    <property type="match status" value="1"/>
</dbReference>
<dbReference type="InterPro" id="IPR000132">
    <property type="entry name" value="Nitrilase/CN_hydratase_CS"/>
</dbReference>
<gene>
    <name evidence="2" type="ORF">SAMN05878438_0490</name>
</gene>
<dbReference type="OrthoDB" id="9803803at2"/>
<reference evidence="2 3" key="1">
    <citation type="submission" date="2016-11" db="EMBL/GenBank/DDBJ databases">
        <authorList>
            <person name="Jaros S."/>
            <person name="Januszkiewicz K."/>
            <person name="Wedrychowicz H."/>
        </authorList>
    </citation>
    <scope>NUCLEOTIDE SEQUENCE [LARGE SCALE GENOMIC DNA]</scope>
    <source>
        <strain evidence="2 3">ACAM 239</strain>
    </source>
</reference>
<evidence type="ECO:0000313" key="3">
    <source>
        <dbReference type="Proteomes" id="UP000185024"/>
    </source>
</evidence>
<evidence type="ECO:0000313" key="2">
    <source>
        <dbReference type="EMBL" id="SIN61311.1"/>
    </source>
</evidence>
<dbReference type="SUPFAM" id="SSF56317">
    <property type="entry name" value="Carbon-nitrogen hydrolase"/>
    <property type="match status" value="1"/>
</dbReference>
<dbReference type="InterPro" id="IPR003010">
    <property type="entry name" value="C-N_Hydrolase"/>
</dbReference>
<dbReference type="FunFam" id="3.60.110.10:FF:000016">
    <property type="entry name" value="Nitrilase blr3397"/>
    <property type="match status" value="1"/>
</dbReference>
<dbReference type="AlphaFoldDB" id="A0A0D7UTH5"/>
<dbReference type="CDD" id="cd07564">
    <property type="entry name" value="nitrilases_CHs"/>
    <property type="match status" value="1"/>
</dbReference>
<dbReference type="GO" id="GO:0000257">
    <property type="term" value="F:nitrilase activity"/>
    <property type="evidence" value="ECO:0007669"/>
    <property type="project" value="UniProtKB-ARBA"/>
</dbReference>
<dbReference type="Gene3D" id="3.60.110.10">
    <property type="entry name" value="Carbon-nitrogen hydrolase"/>
    <property type="match status" value="1"/>
</dbReference>
<dbReference type="RefSeq" id="WP_044630784.1">
    <property type="nucleotide sequence ID" value="NZ_BJOI01000106.1"/>
</dbReference>
<name>A0A0D7UTH5_9GAMM</name>